<dbReference type="PANTHER" id="PTHR30535">
    <property type="entry name" value="VITAMIN B12-BINDING PROTEIN"/>
    <property type="match status" value="1"/>
</dbReference>
<dbReference type="Gene3D" id="3.40.50.1980">
    <property type="entry name" value="Nitrogenase molybdenum iron protein domain"/>
    <property type="match status" value="2"/>
</dbReference>
<dbReference type="PROSITE" id="PS50983">
    <property type="entry name" value="FE_B12_PBP"/>
    <property type="match status" value="1"/>
</dbReference>
<accession>A0A7H1NQ34</accession>
<dbReference type="EMBL" id="CP060244">
    <property type="protein sequence ID" value="QNT77894.1"/>
    <property type="molecule type" value="Genomic_DNA"/>
</dbReference>
<organism evidence="3 4">
    <name type="scientific">Entomobacter blattae</name>
    <dbReference type="NCBI Taxonomy" id="2762277"/>
    <lineage>
        <taxon>Bacteria</taxon>
        <taxon>Pseudomonadati</taxon>
        <taxon>Pseudomonadota</taxon>
        <taxon>Alphaproteobacteria</taxon>
        <taxon>Acetobacterales</taxon>
        <taxon>Acetobacteraceae</taxon>
        <taxon>Entomobacter</taxon>
    </lineage>
</organism>
<dbReference type="RefSeq" id="WP_203414293.1">
    <property type="nucleotide sequence ID" value="NZ_CP060244.1"/>
</dbReference>
<sequence>MGIIALSHGPARAASLPESSNTSSQTRHETSKPEHTSPAQGQPLGEKREIQDQTGHSIILPPGVITRYADLWFAHNETLIMLDGADHIVATVNKPSSVPWMFYVAPALYKAYQVRGGLPNVEELLLAQTQLVFVSSSSRFISSVLRKVGLNVVETGFTKVKELKESVKLTADVIGTPHAYNVAQHYLDWLDFTLASVTQRLEKRPDRKRLKILHIHSLSPLTIDGRHTLIDTWIKLAGGVNAADISGNMKPVTLEQIAYWDPDVIILENHAGKIDTKNLQLPWHWLRAVRFNRVYNNPAGLFNWDRYSLEFPLQVVWAARTFYPELFEGQDFKKIMAGFYRTFFDVDFTDTQIELILKAQPPPVSR</sequence>
<keyword evidence="4" id="KW-1185">Reference proteome</keyword>
<evidence type="ECO:0000313" key="4">
    <source>
        <dbReference type="Proteomes" id="UP000516349"/>
    </source>
</evidence>
<name>A0A7H1NQ34_9PROT</name>
<evidence type="ECO:0000256" key="1">
    <source>
        <dbReference type="SAM" id="MobiDB-lite"/>
    </source>
</evidence>
<dbReference type="InterPro" id="IPR050902">
    <property type="entry name" value="ABC_Transporter_SBP"/>
</dbReference>
<dbReference type="Pfam" id="PF01497">
    <property type="entry name" value="Peripla_BP_2"/>
    <property type="match status" value="1"/>
</dbReference>
<dbReference type="InterPro" id="IPR002491">
    <property type="entry name" value="ABC_transptr_periplasmic_BD"/>
</dbReference>
<evidence type="ECO:0000313" key="3">
    <source>
        <dbReference type="EMBL" id="QNT77894.1"/>
    </source>
</evidence>
<feature type="domain" description="Fe/B12 periplasmic-binding" evidence="2">
    <location>
        <begin position="67"/>
        <end position="326"/>
    </location>
</feature>
<reference evidence="3 4" key="1">
    <citation type="submission" date="2020-08" db="EMBL/GenBank/DDBJ databases">
        <title>Complete genome sequence of Entomobacter blattae G55GP.</title>
        <authorList>
            <person name="Poehlein A."/>
            <person name="Guzman J."/>
            <person name="Daniel R."/>
            <person name="Vilcinskas A."/>
        </authorList>
    </citation>
    <scope>NUCLEOTIDE SEQUENCE [LARGE SCALE GENOMIC DNA]</scope>
    <source>
        <strain evidence="3 4">G55GP</strain>
    </source>
</reference>
<dbReference type="SUPFAM" id="SSF53807">
    <property type="entry name" value="Helical backbone' metal receptor"/>
    <property type="match status" value="1"/>
</dbReference>
<protein>
    <submittedName>
        <fullName evidence="3">Periplasmic binding protein</fullName>
    </submittedName>
</protein>
<dbReference type="Proteomes" id="UP000516349">
    <property type="component" value="Chromosome"/>
</dbReference>
<dbReference type="AlphaFoldDB" id="A0A7H1NQ34"/>
<feature type="compositionally biased region" description="Basic and acidic residues" evidence="1">
    <location>
        <begin position="26"/>
        <end position="35"/>
    </location>
</feature>
<dbReference type="Gene3D" id="1.20.58.2180">
    <property type="match status" value="1"/>
</dbReference>
<gene>
    <name evidence="3" type="ORF">JGUZn3_06520</name>
</gene>
<dbReference type="KEGG" id="ebla:JGUZn3_06520"/>
<dbReference type="PANTHER" id="PTHR30535:SF34">
    <property type="entry name" value="MOLYBDATE-BINDING PROTEIN MOLA"/>
    <property type="match status" value="1"/>
</dbReference>
<feature type="region of interest" description="Disordered" evidence="1">
    <location>
        <begin position="1"/>
        <end position="50"/>
    </location>
</feature>
<proteinExistence type="predicted"/>
<evidence type="ECO:0000259" key="2">
    <source>
        <dbReference type="PROSITE" id="PS50983"/>
    </source>
</evidence>